<accession>A0A222VTF1</accession>
<proteinExistence type="predicted"/>
<evidence type="ECO:0000313" key="1">
    <source>
        <dbReference type="EMBL" id="SDD78394.1"/>
    </source>
</evidence>
<dbReference type="InterPro" id="IPR041638">
    <property type="entry name" value="BaeRF_family11"/>
</dbReference>
<keyword evidence="2" id="KW-1185">Reference proteome</keyword>
<evidence type="ECO:0000313" key="2">
    <source>
        <dbReference type="Proteomes" id="UP000199494"/>
    </source>
</evidence>
<dbReference type="EMBL" id="FMZE01000012">
    <property type="protein sequence ID" value="SDD78394.1"/>
    <property type="molecule type" value="Genomic_DNA"/>
</dbReference>
<organism evidence="1 2">
    <name type="scientific">Prauserella marina</name>
    <dbReference type="NCBI Taxonomy" id="530584"/>
    <lineage>
        <taxon>Bacteria</taxon>
        <taxon>Bacillati</taxon>
        <taxon>Actinomycetota</taxon>
        <taxon>Actinomycetes</taxon>
        <taxon>Pseudonocardiales</taxon>
        <taxon>Pseudonocardiaceae</taxon>
        <taxon>Prauserella</taxon>
    </lineage>
</organism>
<dbReference type="AlphaFoldDB" id="A0A222VTF1"/>
<reference evidence="1 2" key="1">
    <citation type="submission" date="2016-10" db="EMBL/GenBank/DDBJ databases">
        <authorList>
            <person name="de Groot N.N."/>
        </authorList>
    </citation>
    <scope>NUCLEOTIDE SEQUENCE [LARGE SCALE GENOMIC DNA]</scope>
    <source>
        <strain evidence="1 2">CGMCC 4.5506</strain>
    </source>
</reference>
<dbReference type="RefSeq" id="WP_091809701.1">
    <property type="nucleotide sequence ID" value="NZ_CP016353.1"/>
</dbReference>
<sequence length="373" mass="39839">MTLHTDIPTRDQLERLLAARDQVSVSIYVPTSSLTQQARAGRIELKNLAAEAIRQLTDADADRRAVADVSEALDDLVEDDDFWAEQARSLAVFASPGSVTVYRLPNQLTSLVEVSDRFYLKPLLRAVTFPQAAFVLALASGSVRLVEVTREGPPFTVEVPGLPTDAASAAGKASITERSPIGRLQGSEGQKVRLRQFARKVDQALRGVLTGLELPLILAAAEPLNGIYRSLNSYPHLAETGIPGSPEGASDAELADAARTVLDEIYARRLAEIGDLFELRFAHGRASADLATVARAATYGVVDTLLVDIDAKVPGYVDEESGAVTLAEDDASSYGVADEIARRVLPSGGRLFAVRADEVPGGGPVAAVFRYAF</sequence>
<dbReference type="Proteomes" id="UP000199494">
    <property type="component" value="Unassembled WGS sequence"/>
</dbReference>
<protein>
    <submittedName>
        <fullName evidence="1">Uncharacterized protein</fullName>
    </submittedName>
</protein>
<gene>
    <name evidence="1" type="ORF">SAMN05421630_112132</name>
</gene>
<dbReference type="OrthoDB" id="242138at2"/>
<name>A0A222VTF1_9PSEU</name>
<dbReference type="STRING" id="530584.SAMN05421630_112132"/>
<dbReference type="Pfam" id="PF18855">
    <property type="entry name" value="baeRF_family11"/>
    <property type="match status" value="1"/>
</dbReference>
<dbReference type="KEGG" id="pmad:BAY61_21810"/>